<protein>
    <recommendedName>
        <fullName evidence="3">Morphogenetic protein</fullName>
    </recommendedName>
</protein>
<dbReference type="Proteomes" id="UP000192722">
    <property type="component" value="Unassembled WGS sequence"/>
</dbReference>
<name>A0ABX3TUL7_9GAMM</name>
<evidence type="ECO:0000313" key="1">
    <source>
        <dbReference type="EMBL" id="ORJ18920.1"/>
    </source>
</evidence>
<organism evidence="1 2">
    <name type="scientific">Rouxiella silvae</name>
    <dbReference type="NCBI Taxonomy" id="1646373"/>
    <lineage>
        <taxon>Bacteria</taxon>
        <taxon>Pseudomonadati</taxon>
        <taxon>Pseudomonadota</taxon>
        <taxon>Gammaproteobacteria</taxon>
        <taxon>Enterobacterales</taxon>
        <taxon>Yersiniaceae</taxon>
        <taxon>Rouxiella</taxon>
    </lineage>
</organism>
<gene>
    <name evidence="1" type="ORF">BS639_22835</name>
</gene>
<sequence>MKERPIIFNAEMVNAILSSRKTQTRRIINPQPELTVSSGFKWKGALFGAGSNDCETNRNFAHIKCPFGEIGDRLWVRETWARCNIDQYSHDMAYRATTPDDWPKGGRWRQSNHMPRWASRITLEITGMRVERLNSINENDALAEGLSEITKDGRLYKYGIPDRDGYPGNDNCGWPWHEWERYPISAYSKLWQSIYGAESWQANPWVWVLEFKRVDDEA</sequence>
<evidence type="ECO:0000313" key="2">
    <source>
        <dbReference type="Proteomes" id="UP000192722"/>
    </source>
</evidence>
<evidence type="ECO:0008006" key="3">
    <source>
        <dbReference type="Google" id="ProtNLM"/>
    </source>
</evidence>
<dbReference type="EMBL" id="MRWD01000081">
    <property type="protein sequence ID" value="ORJ18920.1"/>
    <property type="molecule type" value="Genomic_DNA"/>
</dbReference>
<accession>A0ABX3TUL7</accession>
<proteinExistence type="predicted"/>
<comment type="caution">
    <text evidence="1">The sequence shown here is derived from an EMBL/GenBank/DDBJ whole genome shotgun (WGS) entry which is preliminary data.</text>
</comment>
<dbReference type="RefSeq" id="WP_084984410.1">
    <property type="nucleotide sequence ID" value="NZ_CBCSCF010000003.1"/>
</dbReference>
<keyword evidence="2" id="KW-1185">Reference proteome</keyword>
<reference evidence="1 2" key="1">
    <citation type="journal article" date="2017" name="Int. J. Syst. Evol. Microbiol.">
        <title>Rouxiella badensis sp. nov. and Rouxiella silvae sp. nov. isolated from peat bog soil in Germany and emendation of the genus description.</title>
        <authorList>
            <person name="Le Fleche-Mateos A."/>
            <person name="Kugler J.H."/>
            <person name="Hansen S.H."/>
            <person name="Syldatk C."/>
            <person name="Hausmann R."/>
            <person name="Lomprez F."/>
            <person name="Vandenbogaert M."/>
            <person name="Manuguerra J.C."/>
            <person name="Grimont P.A."/>
        </authorList>
    </citation>
    <scope>NUCLEOTIDE SEQUENCE [LARGE SCALE GENOMIC DNA]</scope>
    <source>
        <strain evidence="1 2">213</strain>
    </source>
</reference>